<dbReference type="Proteomes" id="UP000717328">
    <property type="component" value="Unassembled WGS sequence"/>
</dbReference>
<sequence>MAGTSLGASSFPSVLDASSVPAPSVVWITETVFRTTIYSGPATESAPQSSRLRPLGIIIPVLQNSLILSALPTVWVTETVSETLATETTSAPTESRIKPLDIILPFLTIVPSTSTASLIWVTKTISESLPTIPPENSQHALEIIIPFLPVFTPATPEEAPSPQPTELLTVTETLTVTVSASSEPPTLTPAPPAPPAPTRLWKAPVQMQDLHAFNISKFSSGRTNLKIVHHIPPSAFDPNLASATDTDTTTNDDDDDTPPPPSLLRLFYPAGSINPAQRPVGGAQFYATPLELRGARSVTLTYSVFFPADFSWVLAGKLPGLYGGRAGCSGGSAARDCFSTRLMWRKHGLGELYLYAPKEEQTGALCADPQSVCDAAYGFSIGRGSFRWAAGAWTTVQQTVTLNTPGQQDGRFTLDVNGERVIERDDIYYRGVPPREVHTVTPGAATTKLGLGGLIGTLLSGLLRRETRTEAGYVTPTTAAAGQAEEDVVQVVIPMNDAQRQWKIPATPTITGTTTTTTKVGEQEPTFLPLLLPMAHQAITVETEGEPVGFIGLFFSTFFGGHDFRYASPRDQYVWFKDFALSYNS</sequence>
<feature type="domain" description="Polysaccharide lyase 14" evidence="2">
    <location>
        <begin position="263"/>
        <end position="432"/>
    </location>
</feature>
<accession>A0A9P7G2A1</accession>
<dbReference type="AlphaFoldDB" id="A0A9P7G2A1"/>
<dbReference type="PANTHER" id="PTHR40124">
    <property type="match status" value="1"/>
</dbReference>
<evidence type="ECO:0000259" key="2">
    <source>
        <dbReference type="Pfam" id="PF21294"/>
    </source>
</evidence>
<keyword evidence="4" id="KW-1185">Reference proteome</keyword>
<feature type="domain" description="Polysaccharide lyase 14" evidence="2">
    <location>
        <begin position="537"/>
        <end position="579"/>
    </location>
</feature>
<evidence type="ECO:0000313" key="4">
    <source>
        <dbReference type="Proteomes" id="UP000717328"/>
    </source>
</evidence>
<comment type="caution">
    <text evidence="3">The sequence shown here is derived from an EMBL/GenBank/DDBJ whole genome shotgun (WGS) entry which is preliminary data.</text>
</comment>
<feature type="compositionally biased region" description="Pro residues" evidence="1">
    <location>
        <begin position="186"/>
        <end position="197"/>
    </location>
</feature>
<dbReference type="Pfam" id="PF21294">
    <property type="entry name" value="Polysacc_lyase_14"/>
    <property type="match status" value="2"/>
</dbReference>
<dbReference type="InterPro" id="IPR048958">
    <property type="entry name" value="Polysacc_lyase_14"/>
</dbReference>
<feature type="region of interest" description="Disordered" evidence="1">
    <location>
        <begin position="178"/>
        <end position="199"/>
    </location>
</feature>
<dbReference type="PANTHER" id="PTHR40124:SF1">
    <property type="entry name" value="DISAGGREGATASE RELATED REPEAT PROTEIN"/>
    <property type="match status" value="1"/>
</dbReference>
<protein>
    <recommendedName>
        <fullName evidence="2">Polysaccharide lyase 14 domain-containing protein</fullName>
    </recommendedName>
</protein>
<dbReference type="Gene3D" id="2.60.120.200">
    <property type="match status" value="2"/>
</dbReference>
<proteinExistence type="predicted"/>
<reference evidence="3" key="2">
    <citation type="submission" date="2021-10" db="EMBL/GenBank/DDBJ databases">
        <title>Phylogenomics reveals ancestral predisposition of the termite-cultivated fungus Termitomyces towards a domesticated lifestyle.</title>
        <authorList>
            <person name="Auxier B."/>
            <person name="Grum-Grzhimaylo A."/>
            <person name="Cardenas M.E."/>
            <person name="Lodge J.D."/>
            <person name="Laessoe T."/>
            <person name="Pedersen O."/>
            <person name="Smith M.E."/>
            <person name="Kuyper T.W."/>
            <person name="Franco-Molano E.A."/>
            <person name="Baroni T.J."/>
            <person name="Aanen D.K."/>
        </authorList>
    </citation>
    <scope>NUCLEOTIDE SEQUENCE</scope>
    <source>
        <strain evidence="3">D49</strain>
    </source>
</reference>
<feature type="region of interest" description="Disordered" evidence="1">
    <location>
        <begin position="236"/>
        <end position="264"/>
    </location>
</feature>
<dbReference type="OrthoDB" id="10069995at2759"/>
<evidence type="ECO:0000256" key="1">
    <source>
        <dbReference type="SAM" id="MobiDB-lite"/>
    </source>
</evidence>
<gene>
    <name evidence="3" type="ORF">H0H81_006096</name>
</gene>
<evidence type="ECO:0000313" key="3">
    <source>
        <dbReference type="EMBL" id="KAG5639192.1"/>
    </source>
</evidence>
<name>A0A9P7G2A1_9AGAR</name>
<organism evidence="3 4">
    <name type="scientific">Sphagnurus paluster</name>
    <dbReference type="NCBI Taxonomy" id="117069"/>
    <lineage>
        <taxon>Eukaryota</taxon>
        <taxon>Fungi</taxon>
        <taxon>Dikarya</taxon>
        <taxon>Basidiomycota</taxon>
        <taxon>Agaricomycotina</taxon>
        <taxon>Agaricomycetes</taxon>
        <taxon>Agaricomycetidae</taxon>
        <taxon>Agaricales</taxon>
        <taxon>Tricholomatineae</taxon>
        <taxon>Lyophyllaceae</taxon>
        <taxon>Sphagnurus</taxon>
    </lineage>
</organism>
<dbReference type="EMBL" id="JABCKI010005729">
    <property type="protein sequence ID" value="KAG5639192.1"/>
    <property type="molecule type" value="Genomic_DNA"/>
</dbReference>
<reference evidence="3" key="1">
    <citation type="submission" date="2021-02" db="EMBL/GenBank/DDBJ databases">
        <authorList>
            <person name="Nieuwenhuis M."/>
            <person name="Van De Peppel L.J.J."/>
        </authorList>
    </citation>
    <scope>NUCLEOTIDE SEQUENCE</scope>
    <source>
        <strain evidence="3">D49</strain>
    </source>
</reference>